<gene>
    <name evidence="1" type="ORF">CH360_17140</name>
    <name evidence="2" type="ORF">CH373_04415</name>
</gene>
<dbReference type="AlphaFoldDB" id="A0A2M9ZQ19"/>
<dbReference type="EMBL" id="NPDY01000028">
    <property type="protein sequence ID" value="PJZ68241.1"/>
    <property type="molecule type" value="Genomic_DNA"/>
</dbReference>
<evidence type="ECO:0000313" key="2">
    <source>
        <dbReference type="EMBL" id="PJZ74166.1"/>
    </source>
</evidence>
<protein>
    <submittedName>
        <fullName evidence="2">Uncharacterized protein</fullName>
    </submittedName>
</protein>
<keyword evidence="3" id="KW-1185">Reference proteome</keyword>
<dbReference type="OrthoDB" id="339518at2"/>
<sequence>MASPLETALELVDEIRKINQQEEDKIPMSDSFLREMASVLLKETGELRNILDKLKEAKYIFVIKVVTPEHQRDNKNVDFGVDAYIYADAKIVGDLKSFSDKKLEKAYESTFYKKKSPFQITRELFPKIKQYNNTPLGRFINISVMLEEFQRLMVTHEKDYEDQKRRNKLDQLMADSAPIGPSLGKDIPDEYEISPSSFSKQTVSRQRAVDHPHAQELPIDTASPWAKLSGKFSVEFLVRIHLRKYEFDTVKKLILTGKITQFNDFKFIRDSLNKMEGNIELDPLLKNFQNEITDLRRLAQKKMNILKGITHSGSNASD</sequence>
<dbReference type="Proteomes" id="UP000231962">
    <property type="component" value="Unassembled WGS sequence"/>
</dbReference>
<dbReference type="EMBL" id="NPDZ01000002">
    <property type="protein sequence ID" value="PJZ74166.1"/>
    <property type="molecule type" value="Genomic_DNA"/>
</dbReference>
<organism evidence="2 4">
    <name type="scientific">Leptospira perolatii</name>
    <dbReference type="NCBI Taxonomy" id="2023191"/>
    <lineage>
        <taxon>Bacteria</taxon>
        <taxon>Pseudomonadati</taxon>
        <taxon>Spirochaetota</taxon>
        <taxon>Spirochaetia</taxon>
        <taxon>Leptospirales</taxon>
        <taxon>Leptospiraceae</taxon>
        <taxon>Leptospira</taxon>
    </lineage>
</organism>
<evidence type="ECO:0000313" key="4">
    <source>
        <dbReference type="Proteomes" id="UP000231990"/>
    </source>
</evidence>
<evidence type="ECO:0000313" key="3">
    <source>
        <dbReference type="Proteomes" id="UP000231962"/>
    </source>
</evidence>
<dbReference type="RefSeq" id="WP_100715329.1">
    <property type="nucleotide sequence ID" value="NZ_NPDY01000028.1"/>
</dbReference>
<proteinExistence type="predicted"/>
<comment type="caution">
    <text evidence="2">The sequence shown here is derived from an EMBL/GenBank/DDBJ whole genome shotgun (WGS) entry which is preliminary data.</text>
</comment>
<accession>A0A2M9ZQ19</accession>
<name>A0A2M9ZQ19_9LEPT</name>
<reference evidence="3 4" key="1">
    <citation type="submission" date="2017-07" db="EMBL/GenBank/DDBJ databases">
        <title>Leptospira spp. isolated from tropical soils.</title>
        <authorList>
            <person name="Thibeaux R."/>
            <person name="Iraola G."/>
            <person name="Ferres I."/>
            <person name="Bierque E."/>
            <person name="Girault D."/>
            <person name="Soupe-Gilbert M.-E."/>
            <person name="Picardeau M."/>
            <person name="Goarant C."/>
        </authorList>
    </citation>
    <scope>NUCLEOTIDE SEQUENCE [LARGE SCALE GENOMIC DNA]</scope>
    <source>
        <strain evidence="2 4">FH1-B-B1</strain>
        <strain evidence="1 3">FH1-B-C1</strain>
    </source>
</reference>
<dbReference type="Proteomes" id="UP000231990">
    <property type="component" value="Unassembled WGS sequence"/>
</dbReference>
<evidence type="ECO:0000313" key="1">
    <source>
        <dbReference type="EMBL" id="PJZ68241.1"/>
    </source>
</evidence>